<keyword evidence="4" id="KW-0805">Transcription regulation</keyword>
<feature type="compositionally biased region" description="Polar residues" evidence="8">
    <location>
        <begin position="396"/>
        <end position="409"/>
    </location>
</feature>
<feature type="region of interest" description="Disordered" evidence="8">
    <location>
        <begin position="387"/>
        <end position="409"/>
    </location>
</feature>
<dbReference type="GO" id="GO:0008270">
    <property type="term" value="F:zinc ion binding"/>
    <property type="evidence" value="ECO:0007669"/>
    <property type="project" value="InterPro"/>
</dbReference>
<dbReference type="InterPro" id="IPR052202">
    <property type="entry name" value="Yeast_MetPath_Reg"/>
</dbReference>
<name>A0AAE0DA69_COLKA</name>
<dbReference type="CDD" id="cd12148">
    <property type="entry name" value="fungal_TF_MHR"/>
    <property type="match status" value="1"/>
</dbReference>
<dbReference type="GO" id="GO:0005634">
    <property type="term" value="C:nucleus"/>
    <property type="evidence" value="ECO:0007669"/>
    <property type="project" value="UniProtKB-SubCell"/>
</dbReference>
<keyword evidence="11" id="KW-1185">Reference proteome</keyword>
<evidence type="ECO:0000313" key="11">
    <source>
        <dbReference type="Proteomes" id="UP001281614"/>
    </source>
</evidence>
<dbReference type="GO" id="GO:0043565">
    <property type="term" value="F:sequence-specific DNA binding"/>
    <property type="evidence" value="ECO:0007669"/>
    <property type="project" value="TreeGrafter"/>
</dbReference>
<feature type="domain" description="Xylanolytic transcriptional activator regulatory" evidence="9">
    <location>
        <begin position="35"/>
        <end position="107"/>
    </location>
</feature>
<dbReference type="GO" id="GO:0000981">
    <property type="term" value="F:DNA-binding transcription factor activity, RNA polymerase II-specific"/>
    <property type="evidence" value="ECO:0007669"/>
    <property type="project" value="TreeGrafter"/>
</dbReference>
<dbReference type="AlphaFoldDB" id="A0AAE0DA69"/>
<dbReference type="InterPro" id="IPR007219">
    <property type="entry name" value="XnlR_reg_dom"/>
</dbReference>
<reference evidence="10" key="1">
    <citation type="submission" date="2023-02" db="EMBL/GenBank/DDBJ databases">
        <title>Colletotrichum kahawae CIFC_Que2 genome sequencing and assembly.</title>
        <authorList>
            <person name="Baroncelli R."/>
        </authorList>
    </citation>
    <scope>NUCLEOTIDE SEQUENCE</scope>
    <source>
        <strain evidence="10">CIFC_Que2</strain>
    </source>
</reference>
<dbReference type="SMART" id="SM00906">
    <property type="entry name" value="Fungal_trans"/>
    <property type="match status" value="1"/>
</dbReference>
<evidence type="ECO:0000256" key="3">
    <source>
        <dbReference type="ARBA" id="ARBA00022833"/>
    </source>
</evidence>
<dbReference type="EMBL" id="VYYT01000084">
    <property type="protein sequence ID" value="KAK2771205.1"/>
    <property type="molecule type" value="Genomic_DNA"/>
</dbReference>
<dbReference type="Pfam" id="PF04082">
    <property type="entry name" value="Fungal_trans"/>
    <property type="match status" value="1"/>
</dbReference>
<protein>
    <submittedName>
        <fullName evidence="10">Zn 2cys6 transcription factor</fullName>
    </submittedName>
</protein>
<accession>A0AAE0DA69</accession>
<evidence type="ECO:0000259" key="9">
    <source>
        <dbReference type="SMART" id="SM00906"/>
    </source>
</evidence>
<evidence type="ECO:0000256" key="6">
    <source>
        <dbReference type="ARBA" id="ARBA00023163"/>
    </source>
</evidence>
<keyword evidence="6" id="KW-0804">Transcription</keyword>
<proteinExistence type="predicted"/>
<organism evidence="10 11">
    <name type="scientific">Colletotrichum kahawae</name>
    <name type="common">Coffee berry disease fungus</name>
    <dbReference type="NCBI Taxonomy" id="34407"/>
    <lineage>
        <taxon>Eukaryota</taxon>
        <taxon>Fungi</taxon>
        <taxon>Dikarya</taxon>
        <taxon>Ascomycota</taxon>
        <taxon>Pezizomycotina</taxon>
        <taxon>Sordariomycetes</taxon>
        <taxon>Hypocreomycetidae</taxon>
        <taxon>Glomerellales</taxon>
        <taxon>Glomerellaceae</taxon>
        <taxon>Colletotrichum</taxon>
        <taxon>Colletotrichum gloeosporioides species complex</taxon>
    </lineage>
</organism>
<keyword evidence="5" id="KW-0238">DNA-binding</keyword>
<comment type="subcellular location">
    <subcellularLocation>
        <location evidence="1">Nucleus</location>
    </subcellularLocation>
</comment>
<keyword evidence="2" id="KW-0479">Metal-binding</keyword>
<evidence type="ECO:0000256" key="8">
    <source>
        <dbReference type="SAM" id="MobiDB-lite"/>
    </source>
</evidence>
<dbReference type="PANTHER" id="PTHR47782:SF12">
    <property type="entry name" value="ZN(II)2CYS6 TRANSCRIPTION FACTOR (EUROFUNG)"/>
    <property type="match status" value="1"/>
</dbReference>
<keyword evidence="3" id="KW-0862">Zinc</keyword>
<evidence type="ECO:0000256" key="2">
    <source>
        <dbReference type="ARBA" id="ARBA00022723"/>
    </source>
</evidence>
<evidence type="ECO:0000256" key="7">
    <source>
        <dbReference type="ARBA" id="ARBA00023242"/>
    </source>
</evidence>
<dbReference type="GO" id="GO:0045944">
    <property type="term" value="P:positive regulation of transcription by RNA polymerase II"/>
    <property type="evidence" value="ECO:0007669"/>
    <property type="project" value="TreeGrafter"/>
</dbReference>
<evidence type="ECO:0000256" key="5">
    <source>
        <dbReference type="ARBA" id="ARBA00023125"/>
    </source>
</evidence>
<comment type="caution">
    <text evidence="10">The sequence shown here is derived from an EMBL/GenBank/DDBJ whole genome shotgun (WGS) entry which is preliminary data.</text>
</comment>
<evidence type="ECO:0000313" key="10">
    <source>
        <dbReference type="EMBL" id="KAK2771205.1"/>
    </source>
</evidence>
<gene>
    <name evidence="10" type="ORF">CKAH01_14451</name>
</gene>
<sequence>MRDINQVNLLHGITGVQNLLLITRYRLFQAIGASLWDLTFLCLRAYVACSFHLRPVQRIPAFEEQMQRRVFWQCYGVDRYVSTTLGRPFGIADDDIMVALPANLDDVDLKAAQAALPYASLDELVRSRNPSNALTEMSLAISHFQLRQISSRAFRDFGTLRHVVAKQNPPSATDSGQKSMTIKTEVWKLYYQHLEELLDWKSRSRRYQQAHVRSTSNDNSFLNDARWIDLHFHQQQLLLICLSMNSTPATSEFIEPIDLIDELYDAGSNVITLYSKLAGDAKVEPTAGRLYRVLTAGFSILYTIIVKFHTRADGLTRQNGAPGLYKELSSRGRLVECKAMLRLCTRTMSRMAEQVTSQQLTQKYVGYFNLLCREVLRVVSGEGEVSSGRQLAATPTDGSSAGQLNSSETYHPEVSPGCFSDDLITAQLTYQLPTAHLQPCFCAVFEDPQTQPAGSVPVTWLNATHNGVGFDGGDYDLGSFVAEWNDSTVWEALFGDFQSQADASFIPL</sequence>
<keyword evidence="7" id="KW-0539">Nucleus</keyword>
<evidence type="ECO:0000256" key="4">
    <source>
        <dbReference type="ARBA" id="ARBA00023015"/>
    </source>
</evidence>
<dbReference type="PANTHER" id="PTHR47782">
    <property type="entry name" value="ZN(II)2CYS6 TRANSCRIPTION FACTOR (EUROFUNG)-RELATED"/>
    <property type="match status" value="1"/>
</dbReference>
<evidence type="ECO:0000256" key="1">
    <source>
        <dbReference type="ARBA" id="ARBA00004123"/>
    </source>
</evidence>
<dbReference type="GO" id="GO:0006351">
    <property type="term" value="P:DNA-templated transcription"/>
    <property type="evidence" value="ECO:0007669"/>
    <property type="project" value="InterPro"/>
</dbReference>
<dbReference type="Proteomes" id="UP001281614">
    <property type="component" value="Unassembled WGS sequence"/>
</dbReference>